<evidence type="ECO:0000313" key="1">
    <source>
        <dbReference type="Proteomes" id="UP001515500"/>
    </source>
</evidence>
<dbReference type="PANTHER" id="PTHR31263">
    <property type="entry name" value="CELLULASE FAMILY PROTEIN (AFU_ORTHOLOGUE AFUA_5G14560)"/>
    <property type="match status" value="1"/>
</dbReference>
<dbReference type="AlphaFoldDB" id="A0AB40C0B1"/>
<dbReference type="RefSeq" id="XP_039133208.1">
    <property type="nucleotide sequence ID" value="XM_039277274.1"/>
</dbReference>
<evidence type="ECO:0000313" key="2">
    <source>
        <dbReference type="RefSeq" id="XP_039133208.1"/>
    </source>
</evidence>
<dbReference type="PANTHER" id="PTHR31263:SF44">
    <property type="entry name" value="OS04G0481200 PROTEIN"/>
    <property type="match status" value="1"/>
</dbReference>
<dbReference type="PROSITE" id="PS50231">
    <property type="entry name" value="RICIN_B_LECTIN"/>
    <property type="match status" value="1"/>
</dbReference>
<dbReference type="GeneID" id="120270255"/>
<dbReference type="Gene3D" id="2.80.10.50">
    <property type="match status" value="1"/>
</dbReference>
<name>A0AB40C0B1_DIOCR</name>
<protein>
    <submittedName>
        <fullName evidence="2">Glycosyl hydrolase 5 family protein-like</fullName>
    </submittedName>
</protein>
<dbReference type="SUPFAM" id="SSF50370">
    <property type="entry name" value="Ricin B-like lectins"/>
    <property type="match status" value="1"/>
</dbReference>
<dbReference type="Proteomes" id="UP001515500">
    <property type="component" value="Chromosome 10"/>
</dbReference>
<keyword evidence="1" id="KW-1185">Reference proteome</keyword>
<gene>
    <name evidence="2" type="primary">LOC120270255</name>
</gene>
<reference evidence="2" key="1">
    <citation type="submission" date="2025-08" db="UniProtKB">
        <authorList>
            <consortium name="RefSeq"/>
        </authorList>
    </citation>
    <scope>IDENTIFICATION</scope>
</reference>
<sequence>MSEFGINQDGQSIGDNYYIGCLLAFTAERDIDLSLWSLQGSYYKGLGIIGKNESYAVIYTDWNTIRNPGFMATISSIVPPLREAWGFNGNGLAFANGSTNSCLEALGNGQGVQVGNSTICGGRSSKWKTVSPTNMQFSSQQFNLCLDVNPNGKTLVTNPCLCLDGSSNCNPESMVQAC</sequence>
<accession>A0AB40C0B1</accession>
<organism evidence="1 2">
    <name type="scientific">Dioscorea cayennensis subsp. rotundata</name>
    <name type="common">White Guinea yam</name>
    <name type="synonym">Dioscorea rotundata</name>
    <dbReference type="NCBI Taxonomy" id="55577"/>
    <lineage>
        <taxon>Eukaryota</taxon>
        <taxon>Viridiplantae</taxon>
        <taxon>Streptophyta</taxon>
        <taxon>Embryophyta</taxon>
        <taxon>Tracheophyta</taxon>
        <taxon>Spermatophyta</taxon>
        <taxon>Magnoliopsida</taxon>
        <taxon>Liliopsida</taxon>
        <taxon>Dioscoreales</taxon>
        <taxon>Dioscoreaceae</taxon>
        <taxon>Dioscorea</taxon>
    </lineage>
</organism>
<dbReference type="InterPro" id="IPR035992">
    <property type="entry name" value="Ricin_B-like_lectins"/>
</dbReference>
<proteinExistence type="predicted"/>